<dbReference type="Pfam" id="PF09546">
    <property type="entry name" value="Spore_III_AE"/>
    <property type="match status" value="1"/>
</dbReference>
<name>A0A9D2RB21_9FIRM</name>
<feature type="transmembrane region" description="Helical" evidence="1">
    <location>
        <begin position="120"/>
        <end position="137"/>
    </location>
</feature>
<keyword evidence="1" id="KW-1133">Transmembrane helix</keyword>
<feature type="transmembrane region" description="Helical" evidence="1">
    <location>
        <begin position="190"/>
        <end position="218"/>
    </location>
</feature>
<feature type="transmembrane region" description="Helical" evidence="1">
    <location>
        <begin position="330"/>
        <end position="357"/>
    </location>
</feature>
<evidence type="ECO:0000313" key="2">
    <source>
        <dbReference type="EMBL" id="HJD41585.1"/>
    </source>
</evidence>
<feature type="transmembrane region" description="Helical" evidence="1">
    <location>
        <begin position="149"/>
        <end position="170"/>
    </location>
</feature>
<feature type="transmembrane region" description="Helical" evidence="1">
    <location>
        <begin position="263"/>
        <end position="284"/>
    </location>
</feature>
<keyword evidence="1" id="KW-0472">Membrane</keyword>
<dbReference type="AlphaFoldDB" id="A0A9D2RB21"/>
<dbReference type="Proteomes" id="UP000823909">
    <property type="component" value="Unassembled WGS sequence"/>
</dbReference>
<feature type="transmembrane region" description="Helical" evidence="1">
    <location>
        <begin position="225"/>
        <end position="243"/>
    </location>
</feature>
<evidence type="ECO:0000313" key="3">
    <source>
        <dbReference type="Proteomes" id="UP000823909"/>
    </source>
</evidence>
<proteinExistence type="predicted"/>
<sequence length="402" mass="43567">MRERRGVIVLIFTLVIVVFFAGARITEAAEENSAAGDADRTSGTEEEPDEIAEAMKTEILSEFDFSELDSSLREMFPEEKVSFSDIVSSLISGGIDDAGDRIVQFLKDRIAYDFLYNRKTLVYIILAALVAAVFSNFADAFQNRQISDISFYVIYMLLITLCLTAFQTAVSGLEEKMGLLTEFIRALAPAYFMAMAFSSGSAAALVFYNLILFLIYIVELVIIHILLPAVNIYVMICVLGSLIEEDFLSELAGLIRKAVTWALHGLLACVAGINVIQGLLAPAVDSVKRSTLTRTAEAVPWVGDLMGGTAEILTGTVILIKNGIGMSGAVIALIICATPLLQMVVTALMYKLAAALVQPVSDKRIISCIRGVSEGYELLVRILFTAGSLFLITIAVTASFTS</sequence>
<accession>A0A9D2RB21</accession>
<dbReference type="EMBL" id="DWUU01000008">
    <property type="protein sequence ID" value="HJD41585.1"/>
    <property type="molecule type" value="Genomic_DNA"/>
</dbReference>
<keyword evidence="1" id="KW-0812">Transmembrane</keyword>
<comment type="caution">
    <text evidence="2">The sequence shown here is derived from an EMBL/GenBank/DDBJ whole genome shotgun (WGS) entry which is preliminary data.</text>
</comment>
<organism evidence="2 3">
    <name type="scientific">Candidatus Mediterraneibacter quadrami</name>
    <dbReference type="NCBI Taxonomy" id="2838684"/>
    <lineage>
        <taxon>Bacteria</taxon>
        <taxon>Bacillati</taxon>
        <taxon>Bacillota</taxon>
        <taxon>Clostridia</taxon>
        <taxon>Lachnospirales</taxon>
        <taxon>Lachnospiraceae</taxon>
        <taxon>Mediterraneibacter</taxon>
    </lineage>
</organism>
<dbReference type="InterPro" id="IPR014194">
    <property type="entry name" value="Spore_III_AE"/>
</dbReference>
<protein>
    <submittedName>
        <fullName evidence="2">Stage III sporulation protein AE</fullName>
    </submittedName>
</protein>
<gene>
    <name evidence="2" type="ORF">H9910_01035</name>
</gene>
<evidence type="ECO:0000256" key="1">
    <source>
        <dbReference type="SAM" id="Phobius"/>
    </source>
</evidence>
<feature type="transmembrane region" description="Helical" evidence="1">
    <location>
        <begin position="378"/>
        <end position="400"/>
    </location>
</feature>
<reference evidence="2" key="2">
    <citation type="submission" date="2021-04" db="EMBL/GenBank/DDBJ databases">
        <authorList>
            <person name="Gilroy R."/>
        </authorList>
    </citation>
    <scope>NUCLEOTIDE SEQUENCE</scope>
    <source>
        <strain evidence="2">ChiBcec15-3976</strain>
    </source>
</reference>
<reference evidence="2" key="1">
    <citation type="journal article" date="2021" name="PeerJ">
        <title>Extensive microbial diversity within the chicken gut microbiome revealed by metagenomics and culture.</title>
        <authorList>
            <person name="Gilroy R."/>
            <person name="Ravi A."/>
            <person name="Getino M."/>
            <person name="Pursley I."/>
            <person name="Horton D.L."/>
            <person name="Alikhan N.F."/>
            <person name="Baker D."/>
            <person name="Gharbi K."/>
            <person name="Hall N."/>
            <person name="Watson M."/>
            <person name="Adriaenssens E.M."/>
            <person name="Foster-Nyarko E."/>
            <person name="Jarju S."/>
            <person name="Secka A."/>
            <person name="Antonio M."/>
            <person name="Oren A."/>
            <person name="Chaudhuri R.R."/>
            <person name="La Ragione R."/>
            <person name="Hildebrand F."/>
            <person name="Pallen M.J."/>
        </authorList>
    </citation>
    <scope>NUCLEOTIDE SEQUENCE</scope>
    <source>
        <strain evidence="2">ChiBcec15-3976</strain>
    </source>
</reference>